<evidence type="ECO:0000256" key="3">
    <source>
        <dbReference type="ARBA" id="ARBA00022692"/>
    </source>
</evidence>
<keyword evidence="4 6" id="KW-1133">Transmembrane helix</keyword>
<evidence type="ECO:0000313" key="8">
    <source>
        <dbReference type="Proteomes" id="UP000031366"/>
    </source>
</evidence>
<gene>
    <name evidence="7" type="ORF">U732_3845</name>
</gene>
<name>A0A0C1U8W1_9CLOT</name>
<feature type="transmembrane region" description="Helical" evidence="6">
    <location>
        <begin position="127"/>
        <end position="146"/>
    </location>
</feature>
<keyword evidence="8" id="KW-1185">Reference proteome</keyword>
<dbReference type="OrthoDB" id="178667at2"/>
<comment type="subcellular location">
    <subcellularLocation>
        <location evidence="1">Cell membrane</location>
        <topology evidence="1">Multi-pass membrane protein</topology>
    </subcellularLocation>
</comment>
<dbReference type="GO" id="GO:0005886">
    <property type="term" value="C:plasma membrane"/>
    <property type="evidence" value="ECO:0007669"/>
    <property type="project" value="UniProtKB-SubCell"/>
</dbReference>
<feature type="transmembrane region" description="Helical" evidence="6">
    <location>
        <begin position="272"/>
        <end position="298"/>
    </location>
</feature>
<dbReference type="PANTHER" id="PTHR42770">
    <property type="entry name" value="AMINO ACID TRANSPORTER-RELATED"/>
    <property type="match status" value="1"/>
</dbReference>
<feature type="transmembrane region" description="Helical" evidence="6">
    <location>
        <begin position="158"/>
        <end position="178"/>
    </location>
</feature>
<dbReference type="RefSeq" id="WP_039630356.1">
    <property type="nucleotide sequence ID" value="NZ_AYSO01000012.1"/>
</dbReference>
<protein>
    <submittedName>
        <fullName evidence="7">Amino acid permease family protein</fullName>
    </submittedName>
</protein>
<dbReference type="EMBL" id="AYSO01000012">
    <property type="protein sequence ID" value="KIE48163.1"/>
    <property type="molecule type" value="Genomic_DNA"/>
</dbReference>
<dbReference type="PIRSF" id="PIRSF006060">
    <property type="entry name" value="AA_transporter"/>
    <property type="match status" value="1"/>
</dbReference>
<dbReference type="InterPro" id="IPR002293">
    <property type="entry name" value="AA/rel_permease1"/>
</dbReference>
<sequence length="445" mass="47356">MKNSNTLQKKKMGLFAATALVVGNMIGSGIFMLPTTLANAAGPGSTLIAWLLTGIGSVFIALSFARLGSVIPKTGGPYEYSKEAFGEFIGFTNAWLYWTGSVIGNAAVIIAIGSYSGAVFPIIANNYLVGFLFCSAILWGLTLINIKGVKLTGNIASIITVFKLSILLIFIVVAGTHFDASNITPMFPSGEGVNTISTAATVTLWAFIGLESSSIAAGDIENPGKNVAKSTIFGILLACLFYLALSFFAMGAMPQSEIAKSTAPISDILTQYFGQGIIYFINISIVISITGTAIGWIFSSARIAYAAGNDGIFPKVFSYSHEKYGTPYKALILSSVITNLVLLLNFSNGFVGALNIITLIATLTYLPIYGITIMADLVIMRKQGTLTKKQIVKKSIIPLIGLIYTVWAIYGSGLKVAFYVVLLAAAGMPIYVYLKTKNQKETAKL</sequence>
<dbReference type="InterPro" id="IPR050367">
    <property type="entry name" value="APC_superfamily"/>
</dbReference>
<evidence type="ECO:0000256" key="5">
    <source>
        <dbReference type="ARBA" id="ARBA00023136"/>
    </source>
</evidence>
<evidence type="ECO:0000256" key="2">
    <source>
        <dbReference type="ARBA" id="ARBA00022475"/>
    </source>
</evidence>
<proteinExistence type="predicted"/>
<dbReference type="Proteomes" id="UP000031366">
    <property type="component" value="Unassembled WGS sequence"/>
</dbReference>
<keyword evidence="2" id="KW-1003">Cell membrane</keyword>
<feature type="transmembrane region" description="Helical" evidence="6">
    <location>
        <begin position="330"/>
        <end position="350"/>
    </location>
</feature>
<dbReference type="Pfam" id="PF13520">
    <property type="entry name" value="AA_permease_2"/>
    <property type="match status" value="1"/>
</dbReference>
<dbReference type="AlphaFoldDB" id="A0A0C1U8W1"/>
<dbReference type="PANTHER" id="PTHR42770:SF18">
    <property type="entry name" value="ARGININE_AGMATINE ANTIPORTER"/>
    <property type="match status" value="1"/>
</dbReference>
<dbReference type="GO" id="GO:0022857">
    <property type="term" value="F:transmembrane transporter activity"/>
    <property type="evidence" value="ECO:0007669"/>
    <property type="project" value="InterPro"/>
</dbReference>
<feature type="transmembrane region" description="Helical" evidence="6">
    <location>
        <begin position="416"/>
        <end position="434"/>
    </location>
</feature>
<feature type="transmembrane region" description="Helical" evidence="6">
    <location>
        <begin position="232"/>
        <end position="252"/>
    </location>
</feature>
<evidence type="ECO:0000256" key="1">
    <source>
        <dbReference type="ARBA" id="ARBA00004651"/>
    </source>
</evidence>
<feature type="transmembrane region" description="Helical" evidence="6">
    <location>
        <begin position="47"/>
        <end position="67"/>
    </location>
</feature>
<feature type="transmembrane region" description="Helical" evidence="6">
    <location>
        <begin position="198"/>
        <end position="220"/>
    </location>
</feature>
<feature type="transmembrane region" description="Helical" evidence="6">
    <location>
        <begin position="356"/>
        <end position="379"/>
    </location>
</feature>
<dbReference type="Gene3D" id="1.20.1740.10">
    <property type="entry name" value="Amino acid/polyamine transporter I"/>
    <property type="match status" value="1"/>
</dbReference>
<evidence type="ECO:0000256" key="4">
    <source>
        <dbReference type="ARBA" id="ARBA00022989"/>
    </source>
</evidence>
<accession>A0A0C1U8W1</accession>
<feature type="transmembrane region" description="Helical" evidence="6">
    <location>
        <begin position="12"/>
        <end position="35"/>
    </location>
</feature>
<organism evidence="7 8">
    <name type="scientific">Clostridium argentinense CDC 2741</name>
    <dbReference type="NCBI Taxonomy" id="1418104"/>
    <lineage>
        <taxon>Bacteria</taxon>
        <taxon>Bacillati</taxon>
        <taxon>Bacillota</taxon>
        <taxon>Clostridia</taxon>
        <taxon>Eubacteriales</taxon>
        <taxon>Clostridiaceae</taxon>
        <taxon>Clostridium</taxon>
    </lineage>
</organism>
<reference evidence="7 8" key="1">
    <citation type="journal article" date="2015" name="Infect. Genet. Evol.">
        <title>Genomic sequences of six botulinum neurotoxin-producing strains representing three clostridial species illustrate the mobility and diversity of botulinum neurotoxin genes.</title>
        <authorList>
            <person name="Smith T.J."/>
            <person name="Hill K.K."/>
            <person name="Xie G."/>
            <person name="Foley B.T."/>
            <person name="Williamson C.H."/>
            <person name="Foster J.T."/>
            <person name="Johnson S.L."/>
            <person name="Chertkov O."/>
            <person name="Teshima H."/>
            <person name="Gibbons H.S."/>
            <person name="Johnsky L.A."/>
            <person name="Karavis M.A."/>
            <person name="Smith L.A."/>
        </authorList>
    </citation>
    <scope>NUCLEOTIDE SEQUENCE [LARGE SCALE GENOMIC DNA]</scope>
    <source>
        <strain evidence="7 8">CDC 2741</strain>
    </source>
</reference>
<comment type="caution">
    <text evidence="7">The sequence shown here is derived from an EMBL/GenBank/DDBJ whole genome shotgun (WGS) entry which is preliminary data.</text>
</comment>
<keyword evidence="5 6" id="KW-0472">Membrane</keyword>
<evidence type="ECO:0000313" key="7">
    <source>
        <dbReference type="EMBL" id="KIE48163.1"/>
    </source>
</evidence>
<keyword evidence="3 6" id="KW-0812">Transmembrane</keyword>
<feature type="transmembrane region" description="Helical" evidence="6">
    <location>
        <begin position="88"/>
        <end position="115"/>
    </location>
</feature>
<feature type="transmembrane region" description="Helical" evidence="6">
    <location>
        <begin position="391"/>
        <end position="410"/>
    </location>
</feature>
<evidence type="ECO:0000256" key="6">
    <source>
        <dbReference type="SAM" id="Phobius"/>
    </source>
</evidence>